<dbReference type="InterPro" id="IPR051367">
    <property type="entry name" value="mRNA_TranslReg/HistoneTransl"/>
</dbReference>
<feature type="compositionally biased region" description="Basic and acidic residues" evidence="1">
    <location>
        <begin position="395"/>
        <end position="404"/>
    </location>
</feature>
<reference evidence="2" key="1">
    <citation type="submission" date="2022-03" db="EMBL/GenBank/DDBJ databases">
        <authorList>
            <person name="Tunstrom K."/>
        </authorList>
    </citation>
    <scope>NUCLEOTIDE SEQUENCE</scope>
</reference>
<dbReference type="AlphaFoldDB" id="A0AAU9TDW7"/>
<evidence type="ECO:0000313" key="2">
    <source>
        <dbReference type="EMBL" id="CAH2084267.1"/>
    </source>
</evidence>
<dbReference type="GO" id="GO:0006446">
    <property type="term" value="P:regulation of translational initiation"/>
    <property type="evidence" value="ECO:0007669"/>
    <property type="project" value="TreeGrafter"/>
</dbReference>
<protein>
    <submittedName>
        <fullName evidence="2">Uncharacterized protein</fullName>
    </submittedName>
</protein>
<feature type="region of interest" description="Disordered" evidence="1">
    <location>
        <begin position="389"/>
        <end position="426"/>
    </location>
</feature>
<gene>
    <name evidence="2" type="ORF">EEDITHA_LOCUS853</name>
</gene>
<feature type="region of interest" description="Disordered" evidence="1">
    <location>
        <begin position="1"/>
        <end position="65"/>
    </location>
</feature>
<dbReference type="GO" id="GO:0008494">
    <property type="term" value="F:translation activator activity"/>
    <property type="evidence" value="ECO:0007669"/>
    <property type="project" value="TreeGrafter"/>
</dbReference>
<dbReference type="EMBL" id="CAKOGL010000002">
    <property type="protein sequence ID" value="CAH2084267.1"/>
    <property type="molecule type" value="Genomic_DNA"/>
</dbReference>
<name>A0AAU9TDW7_EUPED</name>
<accession>A0AAU9TDW7</accession>
<proteinExistence type="predicted"/>
<organism evidence="2 3">
    <name type="scientific">Euphydryas editha</name>
    <name type="common">Edith's checkerspot</name>
    <dbReference type="NCBI Taxonomy" id="104508"/>
    <lineage>
        <taxon>Eukaryota</taxon>
        <taxon>Metazoa</taxon>
        <taxon>Ecdysozoa</taxon>
        <taxon>Arthropoda</taxon>
        <taxon>Hexapoda</taxon>
        <taxon>Insecta</taxon>
        <taxon>Pterygota</taxon>
        <taxon>Neoptera</taxon>
        <taxon>Endopterygota</taxon>
        <taxon>Lepidoptera</taxon>
        <taxon>Glossata</taxon>
        <taxon>Ditrysia</taxon>
        <taxon>Papilionoidea</taxon>
        <taxon>Nymphalidae</taxon>
        <taxon>Nymphalinae</taxon>
        <taxon>Euphydryas</taxon>
    </lineage>
</organism>
<feature type="compositionally biased region" description="Basic and acidic residues" evidence="1">
    <location>
        <begin position="550"/>
        <end position="566"/>
    </location>
</feature>
<dbReference type="GO" id="GO:0005829">
    <property type="term" value="C:cytosol"/>
    <property type="evidence" value="ECO:0007669"/>
    <property type="project" value="TreeGrafter"/>
</dbReference>
<feature type="region of interest" description="Disordered" evidence="1">
    <location>
        <begin position="447"/>
        <end position="586"/>
    </location>
</feature>
<evidence type="ECO:0000256" key="1">
    <source>
        <dbReference type="SAM" id="MobiDB-lite"/>
    </source>
</evidence>
<sequence>MSSGRGRGYTGRHHLPQRESRPGEDLEEINAARTLAELSPRSTDTKEMKENSDTEEKPVQDKGEKLRHDDEALADLLYVDEQFAPLLVLLEQFSPGEDGIQFNRKLRHFETTVTNMCPDEARLHQAFSTFRAAALQSSVTSRKLAAVGASFTRQQRQQLLRAALLNVVMQGTFTKLEILERSNPIYLINAANLMGDYFAEARLCNGNKVHILANPLLQYMRALLASDDLRAHRSLATQLMQNGRELLSVLAQELDELSISIRLRLLTPPPVSIIWLLLSADLCLNKFLPLPNTLQQFYAAHLELTTDESFSEVSYGSWKKKDDYRSDISTDAEKISQNISQISLNHDEDTKPKLRPILGAGAGLLRQEQMTQDNFDTWTTKSNLTKRYDLNSWRQSEEEKKPETEPVFNPTVLPPNMQNYDYPPPNFNYQESYANYLQQGDGAYIQNFQSTPNYNAPEFVPQYSAERPNPTPERVNNEVQKTSNRRPVENWRREKSDLKEDSNKNKKNWTRQRSQDNVNDENDKDDKFRSVSRSSRESRQSNPGRVNRRNSNDTDSKTPPRRHVTEVPRNQKYWDHDDRCDKDYNS</sequence>
<feature type="compositionally biased region" description="Basic and acidic residues" evidence="1">
    <location>
        <begin position="524"/>
        <end position="539"/>
    </location>
</feature>
<dbReference type="PANTHER" id="PTHR23254">
    <property type="entry name" value="EIF4G DOMAIN PROTEIN"/>
    <property type="match status" value="1"/>
</dbReference>
<comment type="caution">
    <text evidence="2">The sequence shown here is derived from an EMBL/GenBank/DDBJ whole genome shotgun (WGS) entry which is preliminary data.</text>
</comment>
<dbReference type="Proteomes" id="UP001153954">
    <property type="component" value="Unassembled WGS sequence"/>
</dbReference>
<feature type="compositionally biased region" description="Basic and acidic residues" evidence="1">
    <location>
        <begin position="572"/>
        <end position="586"/>
    </location>
</feature>
<dbReference type="PANTHER" id="PTHR23254:SF18">
    <property type="entry name" value="RE28271P"/>
    <property type="match status" value="1"/>
</dbReference>
<evidence type="ECO:0000313" key="3">
    <source>
        <dbReference type="Proteomes" id="UP001153954"/>
    </source>
</evidence>
<feature type="compositionally biased region" description="Basic and acidic residues" evidence="1">
    <location>
        <begin position="43"/>
        <end position="65"/>
    </location>
</feature>
<keyword evidence="3" id="KW-1185">Reference proteome</keyword>
<feature type="compositionally biased region" description="Basic and acidic residues" evidence="1">
    <location>
        <begin position="486"/>
        <end position="504"/>
    </location>
</feature>